<proteinExistence type="predicted"/>
<feature type="chain" id="PRO_5014663075" evidence="1">
    <location>
        <begin position="24"/>
        <end position="90"/>
    </location>
</feature>
<reference evidence="2" key="1">
    <citation type="submission" date="2018-01" db="EMBL/GenBank/DDBJ databases">
        <title>An insight into the sialome of Amazonian anophelines.</title>
        <authorList>
            <person name="Ribeiro J.M."/>
            <person name="Scarpassa V."/>
            <person name="Calvo E."/>
        </authorList>
    </citation>
    <scope>NUCLEOTIDE SEQUENCE</scope>
    <source>
        <tissue evidence="2">Salivary glands</tissue>
    </source>
</reference>
<protein>
    <submittedName>
        <fullName evidence="2">Putative secreted protein</fullName>
    </submittedName>
</protein>
<accession>A0A2M4C9T8</accession>
<sequence length="90" mass="10035">MCAHSWTLYTLLIFTISRPRNHADGCVRDDEVRENGNPVRPQANQTEAVVVVKQMVFDSISAVSMRLSVDAIRGWAKQKTHIADIGADLI</sequence>
<dbReference type="AlphaFoldDB" id="A0A2M4C9T8"/>
<name>A0A2M4C9T8_9DIPT</name>
<dbReference type="EMBL" id="GGFJ01012949">
    <property type="protein sequence ID" value="MBW62090.1"/>
    <property type="molecule type" value="Transcribed_RNA"/>
</dbReference>
<keyword evidence="1" id="KW-0732">Signal</keyword>
<evidence type="ECO:0000256" key="1">
    <source>
        <dbReference type="SAM" id="SignalP"/>
    </source>
</evidence>
<organism evidence="2">
    <name type="scientific">Anopheles marajoara</name>
    <dbReference type="NCBI Taxonomy" id="58244"/>
    <lineage>
        <taxon>Eukaryota</taxon>
        <taxon>Metazoa</taxon>
        <taxon>Ecdysozoa</taxon>
        <taxon>Arthropoda</taxon>
        <taxon>Hexapoda</taxon>
        <taxon>Insecta</taxon>
        <taxon>Pterygota</taxon>
        <taxon>Neoptera</taxon>
        <taxon>Endopterygota</taxon>
        <taxon>Diptera</taxon>
        <taxon>Nematocera</taxon>
        <taxon>Culicoidea</taxon>
        <taxon>Culicidae</taxon>
        <taxon>Anophelinae</taxon>
        <taxon>Anopheles</taxon>
    </lineage>
</organism>
<evidence type="ECO:0000313" key="2">
    <source>
        <dbReference type="EMBL" id="MBW62090.1"/>
    </source>
</evidence>
<feature type="signal peptide" evidence="1">
    <location>
        <begin position="1"/>
        <end position="23"/>
    </location>
</feature>